<evidence type="ECO:0000256" key="10">
    <source>
        <dbReference type="SAM" id="MobiDB-lite"/>
    </source>
</evidence>
<proteinExistence type="inferred from homology"/>
<dbReference type="InterPro" id="IPR000276">
    <property type="entry name" value="GPCR_Rhodpsn"/>
</dbReference>
<dbReference type="PROSITE" id="PS00237">
    <property type="entry name" value="G_PROTEIN_RECEP_F1_1"/>
    <property type="match status" value="1"/>
</dbReference>
<dbReference type="GO" id="GO:0045202">
    <property type="term" value="C:synapse"/>
    <property type="evidence" value="ECO:0007669"/>
    <property type="project" value="TreeGrafter"/>
</dbReference>
<dbReference type="Proteomes" id="UP000594262">
    <property type="component" value="Unplaced"/>
</dbReference>
<evidence type="ECO:0000256" key="11">
    <source>
        <dbReference type="SAM" id="Phobius"/>
    </source>
</evidence>
<organism evidence="13 14">
    <name type="scientific">Clytia hemisphaerica</name>
    <dbReference type="NCBI Taxonomy" id="252671"/>
    <lineage>
        <taxon>Eukaryota</taxon>
        <taxon>Metazoa</taxon>
        <taxon>Cnidaria</taxon>
        <taxon>Hydrozoa</taxon>
        <taxon>Hydroidolina</taxon>
        <taxon>Leptothecata</taxon>
        <taxon>Obeliida</taxon>
        <taxon>Clytiidae</taxon>
        <taxon>Clytia</taxon>
    </lineage>
</organism>
<evidence type="ECO:0000256" key="4">
    <source>
        <dbReference type="ARBA" id="ARBA00022989"/>
    </source>
</evidence>
<dbReference type="EnsemblMetazoa" id="CLYHEMT015378.1">
    <property type="protein sequence ID" value="CLYHEMP015378.1"/>
    <property type="gene ID" value="CLYHEMG015378"/>
</dbReference>
<evidence type="ECO:0000256" key="3">
    <source>
        <dbReference type="ARBA" id="ARBA00022692"/>
    </source>
</evidence>
<evidence type="ECO:0000256" key="1">
    <source>
        <dbReference type="ARBA" id="ARBA00004651"/>
    </source>
</evidence>
<keyword evidence="3 9" id="KW-0812">Transmembrane</keyword>
<dbReference type="PANTHER" id="PTHR24247:SF265">
    <property type="entry name" value="MUSCARINIC ACETYLCHOLINE RECEPTOR DM1"/>
    <property type="match status" value="1"/>
</dbReference>
<dbReference type="AlphaFoldDB" id="A0A7M5X0F9"/>
<feature type="transmembrane region" description="Helical" evidence="11">
    <location>
        <begin position="137"/>
        <end position="158"/>
    </location>
</feature>
<feature type="transmembrane region" description="Helical" evidence="11">
    <location>
        <begin position="91"/>
        <end position="116"/>
    </location>
</feature>
<protein>
    <recommendedName>
        <fullName evidence="12">G-protein coupled receptors family 1 profile domain-containing protein</fullName>
    </recommendedName>
</protein>
<dbReference type="PANTHER" id="PTHR24247">
    <property type="entry name" value="5-HYDROXYTRYPTAMINE RECEPTOR"/>
    <property type="match status" value="1"/>
</dbReference>
<sequence>MDNNTTYSPRQSPEVVGVTTSLMVLLSLFTVVGNLMVIYIFVKHKNLQIAKNYFILSLAIADVFIGTFSINFYNVYLAFGGWPFGNISCDLWLSMDYSCCNVSTLTLLAISIERFVGVHYTAFHRNQFTKKRLKRTIFIIWLISFLVWFPAIFAYPYIHGERTVKDGQCYVQFLYESPSMTIVTAFINFYGPIIFMVIIYILISRTLIKRYKRKYHLRENSIPPETSSERRPSSSRERKYSVRPSIASTTVISPERRPTIATIIGSPSEMDRMRKSYESIVSGDTNSNSKRKADKPKTQREKDYLSHKRAITLLLLIIGAFAITWFPYNLMAVIAPFCRKCIHADWWHFGYIFCYVNSLLNPLCYAFGNRHFKKYFKEIFVAIKKRICCPKAGLVTIKQH</sequence>
<dbReference type="PRINTS" id="PR00237">
    <property type="entry name" value="GPCRRHODOPSN"/>
</dbReference>
<dbReference type="GO" id="GO:0007187">
    <property type="term" value="P:G protein-coupled receptor signaling pathway, coupled to cyclic nucleotide second messenger"/>
    <property type="evidence" value="ECO:0007669"/>
    <property type="project" value="TreeGrafter"/>
</dbReference>
<dbReference type="PROSITE" id="PS50262">
    <property type="entry name" value="G_PROTEIN_RECEP_F1_2"/>
    <property type="match status" value="1"/>
</dbReference>
<reference evidence="13" key="1">
    <citation type="submission" date="2021-01" db="UniProtKB">
        <authorList>
            <consortium name="EnsemblMetazoa"/>
        </authorList>
    </citation>
    <scope>IDENTIFICATION</scope>
</reference>
<name>A0A7M5X0F9_9CNID</name>
<dbReference type="GO" id="GO:0005886">
    <property type="term" value="C:plasma membrane"/>
    <property type="evidence" value="ECO:0007669"/>
    <property type="project" value="UniProtKB-SubCell"/>
</dbReference>
<dbReference type="SMART" id="SM01381">
    <property type="entry name" value="7TM_GPCR_Srsx"/>
    <property type="match status" value="1"/>
</dbReference>
<keyword evidence="7 9" id="KW-0675">Receptor</keyword>
<comment type="subcellular location">
    <subcellularLocation>
        <location evidence="1">Cell membrane</location>
        <topology evidence="1">Multi-pass membrane protein</topology>
    </subcellularLocation>
</comment>
<evidence type="ECO:0000256" key="7">
    <source>
        <dbReference type="ARBA" id="ARBA00023170"/>
    </source>
</evidence>
<evidence type="ECO:0000256" key="9">
    <source>
        <dbReference type="RuleBase" id="RU000688"/>
    </source>
</evidence>
<dbReference type="GO" id="GO:0007197">
    <property type="term" value="P:adenylate cyclase-inhibiting G protein-coupled acetylcholine receptor signaling pathway"/>
    <property type="evidence" value="ECO:0007669"/>
    <property type="project" value="TreeGrafter"/>
</dbReference>
<evidence type="ECO:0000313" key="14">
    <source>
        <dbReference type="Proteomes" id="UP000594262"/>
    </source>
</evidence>
<dbReference type="Pfam" id="PF00001">
    <property type="entry name" value="7tm_1"/>
    <property type="match status" value="1"/>
</dbReference>
<dbReference type="SUPFAM" id="SSF81321">
    <property type="entry name" value="Family A G protein-coupled receptor-like"/>
    <property type="match status" value="1"/>
</dbReference>
<feature type="region of interest" description="Disordered" evidence="10">
    <location>
        <begin position="222"/>
        <end position="243"/>
    </location>
</feature>
<dbReference type="PRINTS" id="PR00243">
    <property type="entry name" value="MUSCARINICR"/>
</dbReference>
<keyword evidence="2" id="KW-1003">Cell membrane</keyword>
<evidence type="ECO:0000313" key="13">
    <source>
        <dbReference type="EnsemblMetazoa" id="CLYHEMP015378.1"/>
    </source>
</evidence>
<feature type="transmembrane region" description="Helical" evidence="11">
    <location>
        <begin position="178"/>
        <end position="203"/>
    </location>
</feature>
<feature type="region of interest" description="Disordered" evidence="10">
    <location>
        <begin position="281"/>
        <end position="301"/>
    </location>
</feature>
<keyword evidence="6 11" id="KW-0472">Membrane</keyword>
<comment type="similarity">
    <text evidence="9">Belongs to the G-protein coupled receptor 1 family.</text>
</comment>
<feature type="transmembrane region" description="Helical" evidence="11">
    <location>
        <begin position="20"/>
        <end position="42"/>
    </location>
</feature>
<dbReference type="GO" id="GO:0016907">
    <property type="term" value="F:G protein-coupled acetylcholine receptor activity"/>
    <property type="evidence" value="ECO:0007669"/>
    <property type="project" value="InterPro"/>
</dbReference>
<dbReference type="GO" id="GO:0004993">
    <property type="term" value="F:G protein-coupled serotonin receptor activity"/>
    <property type="evidence" value="ECO:0007669"/>
    <property type="project" value="TreeGrafter"/>
</dbReference>
<feature type="transmembrane region" description="Helical" evidence="11">
    <location>
        <begin position="54"/>
        <end position="79"/>
    </location>
</feature>
<keyword evidence="8 9" id="KW-0807">Transducer</keyword>
<dbReference type="InterPro" id="IPR017452">
    <property type="entry name" value="GPCR_Rhodpsn_7TM"/>
</dbReference>
<evidence type="ECO:0000256" key="6">
    <source>
        <dbReference type="ARBA" id="ARBA00023136"/>
    </source>
</evidence>
<feature type="transmembrane region" description="Helical" evidence="11">
    <location>
        <begin position="310"/>
        <end position="328"/>
    </location>
</feature>
<feature type="compositionally biased region" description="Basic and acidic residues" evidence="10">
    <location>
        <begin position="227"/>
        <end position="240"/>
    </location>
</feature>
<evidence type="ECO:0000256" key="5">
    <source>
        <dbReference type="ARBA" id="ARBA00023040"/>
    </source>
</evidence>
<feature type="domain" description="G-protein coupled receptors family 1 profile" evidence="12">
    <location>
        <begin position="33"/>
        <end position="365"/>
    </location>
</feature>
<evidence type="ECO:0000256" key="2">
    <source>
        <dbReference type="ARBA" id="ARBA00022475"/>
    </source>
</evidence>
<dbReference type="OrthoDB" id="6021590at2759"/>
<evidence type="ECO:0000259" key="12">
    <source>
        <dbReference type="PROSITE" id="PS50262"/>
    </source>
</evidence>
<dbReference type="InterPro" id="IPR000995">
    <property type="entry name" value="Musac_Ach_rcpt"/>
</dbReference>
<keyword evidence="4 11" id="KW-1133">Transmembrane helix</keyword>
<keyword evidence="14" id="KW-1185">Reference proteome</keyword>
<evidence type="ECO:0000256" key="8">
    <source>
        <dbReference type="ARBA" id="ARBA00023224"/>
    </source>
</evidence>
<keyword evidence="5 9" id="KW-0297">G-protein coupled receptor</keyword>
<dbReference type="GO" id="GO:0030425">
    <property type="term" value="C:dendrite"/>
    <property type="evidence" value="ECO:0007669"/>
    <property type="project" value="TreeGrafter"/>
</dbReference>
<accession>A0A7M5X0F9</accession>
<dbReference type="Gene3D" id="1.20.1070.10">
    <property type="entry name" value="Rhodopsin 7-helix transmembrane proteins"/>
    <property type="match status" value="1"/>
</dbReference>
<feature type="transmembrane region" description="Helical" evidence="11">
    <location>
        <begin position="348"/>
        <end position="368"/>
    </location>
</feature>